<evidence type="ECO:0000256" key="1">
    <source>
        <dbReference type="SAM" id="Phobius"/>
    </source>
</evidence>
<feature type="transmembrane region" description="Helical" evidence="1">
    <location>
        <begin position="20"/>
        <end position="40"/>
    </location>
</feature>
<name>A0A0E9WW92_ANGAN</name>
<sequence length="52" mass="6056">MKLYSCQLIATQKQTLTFYFFMQLFHLLFSIDALFCGSYIDILQPLTSIISV</sequence>
<dbReference type="EMBL" id="GBXM01013948">
    <property type="protein sequence ID" value="JAH94629.1"/>
    <property type="molecule type" value="Transcribed_RNA"/>
</dbReference>
<dbReference type="AlphaFoldDB" id="A0A0E9WW92"/>
<protein>
    <submittedName>
        <fullName evidence="2">Uncharacterized protein</fullName>
    </submittedName>
</protein>
<keyword evidence="1" id="KW-0472">Membrane</keyword>
<keyword evidence="1" id="KW-0812">Transmembrane</keyword>
<proteinExistence type="predicted"/>
<reference evidence="2" key="2">
    <citation type="journal article" date="2015" name="Fish Shellfish Immunol.">
        <title>Early steps in the European eel (Anguilla anguilla)-Vibrio vulnificus interaction in the gills: Role of the RtxA13 toxin.</title>
        <authorList>
            <person name="Callol A."/>
            <person name="Pajuelo D."/>
            <person name="Ebbesson L."/>
            <person name="Teles M."/>
            <person name="MacKenzie S."/>
            <person name="Amaro C."/>
        </authorList>
    </citation>
    <scope>NUCLEOTIDE SEQUENCE</scope>
</reference>
<accession>A0A0E9WW92</accession>
<organism evidence="2">
    <name type="scientific">Anguilla anguilla</name>
    <name type="common">European freshwater eel</name>
    <name type="synonym">Muraena anguilla</name>
    <dbReference type="NCBI Taxonomy" id="7936"/>
    <lineage>
        <taxon>Eukaryota</taxon>
        <taxon>Metazoa</taxon>
        <taxon>Chordata</taxon>
        <taxon>Craniata</taxon>
        <taxon>Vertebrata</taxon>
        <taxon>Euteleostomi</taxon>
        <taxon>Actinopterygii</taxon>
        <taxon>Neopterygii</taxon>
        <taxon>Teleostei</taxon>
        <taxon>Anguilliformes</taxon>
        <taxon>Anguillidae</taxon>
        <taxon>Anguilla</taxon>
    </lineage>
</organism>
<evidence type="ECO:0000313" key="2">
    <source>
        <dbReference type="EMBL" id="JAH94629.1"/>
    </source>
</evidence>
<reference evidence="2" key="1">
    <citation type="submission" date="2014-11" db="EMBL/GenBank/DDBJ databases">
        <authorList>
            <person name="Amaro Gonzalez C."/>
        </authorList>
    </citation>
    <scope>NUCLEOTIDE SEQUENCE</scope>
</reference>
<keyword evidence="1" id="KW-1133">Transmembrane helix</keyword>